<protein>
    <submittedName>
        <fullName evidence="1">Uncharacterized protein</fullName>
    </submittedName>
</protein>
<evidence type="ECO:0000313" key="1">
    <source>
        <dbReference type="EMBL" id="PKG23951.1"/>
    </source>
</evidence>
<dbReference type="Proteomes" id="UP000233375">
    <property type="component" value="Unassembled WGS sequence"/>
</dbReference>
<keyword evidence="2" id="KW-1185">Reference proteome</keyword>
<gene>
    <name evidence="1" type="ORF">CWS01_09285</name>
</gene>
<sequence>MARWPYRVLKDLYDTVFRVDLNKNFEDVAADIKDTNNRLDTILAEPNDANLEIVDARDGEKSLGNKIRLFNALMDSLKQQKADINYVNQKMTGTPKIVKATLAELTSSFPSGSTELALVTADGFLYQWTSNTWKKTIQYQSLGIADGSVTYKQQTKLGKVGFIMPSQTNSIPDYDPSTFIFDFKSTLGAEPSIVYGNETYVIPPGTTVNLKPENQTSTFKLYFNTVTKEFKTLDVNANTGLNEDDIIIATGRNTTGRMAISCPYTVKGVIPAEDGSVTYKKQTKLGKIGYILPSHTNGVPNYEVSTGILDFKSTLGAEPTIVWGNESYAIPPGTTVDLKTPIVPSSTTFKLYFNTKDKTFLVLTSTSTSGITDDHILLATGRSSTGLMSISCPYTINGLPAHAALDKDLSNYSIISTTEPTFSVKTGGIVSITPPKYLYLLTSTGKQTAVYTDTTTVSYDVGQNQMLIWNVDDNKLVVQGNNVSRNPRNIVLASVYNSKIQNGYLKPWFDIVKMPTKPYTHIVFGNLTTIKITGSLVDMGMVTMYAIGYDGQNAKQYTFLTNNNKFTLEHNQILIWDWDNNIVKVAGNNDVRPMKFSILAYYRENIITQGELLPFVNNGYIQDGKPVTAESRVWNIPNKVADQGLTIVGEEIWVFRASLYNHSNTAAIHRYDKNTFEEKTDYVLQHNLGHCATADYNHKNDILITGNGESAPTVKGTMHFIKNPLSFVENKQLIDFYNPGDKIMSIDFFEENEDGTIKREIGGSGLIGCWGERDNIIYIMTGQDIPHRIFRVRLGMGAEDLSNASGDAANITNWGVFQSGKSDTEYNGTARIEKIFTGVEYGVSQGMAWYNGRIFYCVDNAETLEIELLPNGTFKTVKAYRHYENNQADGFYWEPEGCAILDGRYLLMGRRNSTGMAWSIFPLYNEQGGKGATGQQIILPFPCNSIPQIRITATSPTTDLYVSQVDKSTFTVLSASGGTGTFNWECRIS</sequence>
<dbReference type="OrthoDB" id="2404754at2"/>
<organism evidence="1 2">
    <name type="scientific">Niallia nealsonii</name>
    <dbReference type="NCBI Taxonomy" id="115979"/>
    <lineage>
        <taxon>Bacteria</taxon>
        <taxon>Bacillati</taxon>
        <taxon>Bacillota</taxon>
        <taxon>Bacilli</taxon>
        <taxon>Bacillales</taxon>
        <taxon>Bacillaceae</taxon>
        <taxon>Niallia</taxon>
    </lineage>
</organism>
<evidence type="ECO:0000313" key="2">
    <source>
        <dbReference type="Proteomes" id="UP000233375"/>
    </source>
</evidence>
<dbReference type="EMBL" id="PISE01000017">
    <property type="protein sequence ID" value="PKG23951.1"/>
    <property type="molecule type" value="Genomic_DNA"/>
</dbReference>
<reference evidence="1 2" key="1">
    <citation type="journal article" date="2003" name="Int. J. Syst. Evol. Microbiol.">
        <title>Bacillus nealsonii sp. nov., isolated from a spacecraft-assembly facility, whose spores are gamma-radiation resistant.</title>
        <authorList>
            <person name="Venkateswaran K."/>
            <person name="Kempf M."/>
            <person name="Chen F."/>
            <person name="Satomi M."/>
            <person name="Nicholson W."/>
            <person name="Kern R."/>
        </authorList>
    </citation>
    <scope>NUCLEOTIDE SEQUENCE [LARGE SCALE GENOMIC DNA]</scope>
    <source>
        <strain evidence="1 2">FO-92</strain>
    </source>
</reference>
<dbReference type="RefSeq" id="WP_101176914.1">
    <property type="nucleotide sequence ID" value="NZ_PISE01000017.1"/>
</dbReference>
<name>A0A2N0Z351_9BACI</name>
<comment type="caution">
    <text evidence="1">The sequence shown here is derived from an EMBL/GenBank/DDBJ whole genome shotgun (WGS) entry which is preliminary data.</text>
</comment>
<accession>A0A2N0Z351</accession>
<proteinExistence type="predicted"/>
<dbReference type="AlphaFoldDB" id="A0A2N0Z351"/>